<gene>
    <name evidence="5" type="ORF">BJ878DRAFT_422704</name>
</gene>
<evidence type="ECO:0000256" key="4">
    <source>
        <dbReference type="ARBA" id="ARBA00022807"/>
    </source>
</evidence>
<keyword evidence="3" id="KW-0378">Hydrolase</keyword>
<name>A0A9P7Z1F8_9HELO</name>
<dbReference type="PANTHER" id="PTHR23402">
    <property type="entry name" value="PROTEASE FAMILY C15 PYROGLUTAMYL-PEPTIDASE I-RELATED"/>
    <property type="match status" value="1"/>
</dbReference>
<dbReference type="PANTHER" id="PTHR23402:SF1">
    <property type="entry name" value="PYROGLUTAMYL-PEPTIDASE I"/>
    <property type="match status" value="1"/>
</dbReference>
<evidence type="ECO:0000313" key="5">
    <source>
        <dbReference type="EMBL" id="KAG9243844.1"/>
    </source>
</evidence>
<dbReference type="AlphaFoldDB" id="A0A9P7Z1F8"/>
<dbReference type="GO" id="GO:0006508">
    <property type="term" value="P:proteolysis"/>
    <property type="evidence" value="ECO:0007669"/>
    <property type="project" value="UniProtKB-KW"/>
</dbReference>
<dbReference type="InterPro" id="IPR016125">
    <property type="entry name" value="Peptidase_C15-like"/>
</dbReference>
<evidence type="ECO:0008006" key="7">
    <source>
        <dbReference type="Google" id="ProtNLM"/>
    </source>
</evidence>
<dbReference type="SUPFAM" id="SSF53182">
    <property type="entry name" value="Pyrrolidone carboxyl peptidase (pyroglutamate aminopeptidase)"/>
    <property type="match status" value="1"/>
</dbReference>
<evidence type="ECO:0000256" key="1">
    <source>
        <dbReference type="ARBA" id="ARBA00006641"/>
    </source>
</evidence>
<proteinExistence type="inferred from homology"/>
<comment type="caution">
    <text evidence="5">The sequence shown here is derived from an EMBL/GenBank/DDBJ whole genome shotgun (WGS) entry which is preliminary data.</text>
</comment>
<keyword evidence="2" id="KW-0645">Protease</keyword>
<dbReference type="OrthoDB" id="407146at2759"/>
<comment type="similarity">
    <text evidence="1">Belongs to the peptidase C15 family.</text>
</comment>
<dbReference type="Pfam" id="PF01470">
    <property type="entry name" value="Peptidase_C15"/>
    <property type="match status" value="1"/>
</dbReference>
<protein>
    <recommendedName>
        <fullName evidence="7">Pyroglutamyl-peptidase I</fullName>
    </recommendedName>
</protein>
<evidence type="ECO:0000256" key="2">
    <source>
        <dbReference type="ARBA" id="ARBA00022670"/>
    </source>
</evidence>
<keyword evidence="6" id="KW-1185">Reference proteome</keyword>
<dbReference type="InterPro" id="IPR036440">
    <property type="entry name" value="Peptidase_C15-like_sf"/>
</dbReference>
<dbReference type="EMBL" id="MU253947">
    <property type="protein sequence ID" value="KAG9243844.1"/>
    <property type="molecule type" value="Genomic_DNA"/>
</dbReference>
<organism evidence="5 6">
    <name type="scientific">Calycina marina</name>
    <dbReference type="NCBI Taxonomy" id="1763456"/>
    <lineage>
        <taxon>Eukaryota</taxon>
        <taxon>Fungi</taxon>
        <taxon>Dikarya</taxon>
        <taxon>Ascomycota</taxon>
        <taxon>Pezizomycotina</taxon>
        <taxon>Leotiomycetes</taxon>
        <taxon>Helotiales</taxon>
        <taxon>Pezizellaceae</taxon>
        <taxon>Calycina</taxon>
    </lineage>
</organism>
<sequence>MGSTPEHDKEITVLVTGFGSFSVHNPTNPSWEIAKSLPPFLPPPPQTASDISYVKQHPPVRILVHPEPIRVAYENVCQLVPSLWDQQKVDYMIHIGMATGRRYYSVERRGHRDGYKLSDVDGKTLACCADKDHMCPVPYWDDMPAELLSDCDIDDTWCRWRIAVPNTDVRISEDPGRYLCDFIYFSSLAYLERHGQPRRVVFVHVPVNVDEQSIQVGVTAVLELIRAIVQSGRMKDLTLPSNLSVQYMLNE</sequence>
<reference evidence="5" key="1">
    <citation type="journal article" date="2021" name="IMA Fungus">
        <title>Genomic characterization of three marine fungi, including Emericellopsis atlantica sp. nov. with signatures of a generalist lifestyle and marine biomass degradation.</title>
        <authorList>
            <person name="Hagestad O.C."/>
            <person name="Hou L."/>
            <person name="Andersen J.H."/>
            <person name="Hansen E.H."/>
            <person name="Altermark B."/>
            <person name="Li C."/>
            <person name="Kuhnert E."/>
            <person name="Cox R.J."/>
            <person name="Crous P.W."/>
            <person name="Spatafora J.W."/>
            <person name="Lail K."/>
            <person name="Amirebrahimi M."/>
            <person name="Lipzen A."/>
            <person name="Pangilinan J."/>
            <person name="Andreopoulos W."/>
            <person name="Hayes R.D."/>
            <person name="Ng V."/>
            <person name="Grigoriev I.V."/>
            <person name="Jackson S.A."/>
            <person name="Sutton T.D.S."/>
            <person name="Dobson A.D.W."/>
            <person name="Rama T."/>
        </authorList>
    </citation>
    <scope>NUCLEOTIDE SEQUENCE</scope>
    <source>
        <strain evidence="5">TRa3180A</strain>
    </source>
</reference>
<evidence type="ECO:0000256" key="3">
    <source>
        <dbReference type="ARBA" id="ARBA00022801"/>
    </source>
</evidence>
<evidence type="ECO:0000313" key="6">
    <source>
        <dbReference type="Proteomes" id="UP000887226"/>
    </source>
</evidence>
<dbReference type="Proteomes" id="UP000887226">
    <property type="component" value="Unassembled WGS sequence"/>
</dbReference>
<keyword evidence="4" id="KW-0788">Thiol protease</keyword>
<dbReference type="GO" id="GO:0008234">
    <property type="term" value="F:cysteine-type peptidase activity"/>
    <property type="evidence" value="ECO:0007669"/>
    <property type="project" value="UniProtKB-KW"/>
</dbReference>
<dbReference type="Gene3D" id="3.40.630.20">
    <property type="entry name" value="Peptidase C15, pyroglutamyl peptidase I-like"/>
    <property type="match status" value="1"/>
</dbReference>
<accession>A0A9P7Z1F8</accession>